<dbReference type="Proteomes" id="UP000182598">
    <property type="component" value="Unassembled WGS sequence"/>
</dbReference>
<gene>
    <name evidence="2" type="ORF">Ga0061064_0936</name>
</gene>
<proteinExistence type="predicted"/>
<keyword evidence="1" id="KW-0378">Hydrolase</keyword>
<organism evidence="2 3">
    <name type="scientific">Pseudidiomarina woesei</name>
    <dbReference type="NCBI Taxonomy" id="1381080"/>
    <lineage>
        <taxon>Bacteria</taxon>
        <taxon>Pseudomonadati</taxon>
        <taxon>Pseudomonadota</taxon>
        <taxon>Gammaproteobacteria</taxon>
        <taxon>Alteromonadales</taxon>
        <taxon>Idiomarinaceae</taxon>
        <taxon>Pseudidiomarina</taxon>
    </lineage>
</organism>
<dbReference type="RefSeq" id="WP_055438617.1">
    <property type="nucleotide sequence ID" value="NZ_CYHB01000002.1"/>
</dbReference>
<name>A0A0K6H1C5_9GAMM</name>
<accession>A0A0K6H1C5</accession>
<evidence type="ECO:0000313" key="2">
    <source>
        <dbReference type="EMBL" id="CUA84559.1"/>
    </source>
</evidence>
<dbReference type="PANTHER" id="PTHR31377:SF0">
    <property type="entry name" value="AGMATINE DEIMINASE-RELATED"/>
    <property type="match status" value="1"/>
</dbReference>
<reference evidence="3" key="1">
    <citation type="submission" date="2015-08" db="EMBL/GenBank/DDBJ databases">
        <authorList>
            <person name="Varghese N."/>
        </authorList>
    </citation>
    <scope>NUCLEOTIDE SEQUENCE [LARGE SCALE GENOMIC DNA]</scope>
    <source>
        <strain evidence="3">DSM 27808</strain>
    </source>
</reference>
<dbReference type="GO" id="GO:0004668">
    <property type="term" value="F:protein-arginine deiminase activity"/>
    <property type="evidence" value="ECO:0007669"/>
    <property type="project" value="InterPro"/>
</dbReference>
<protein>
    <submittedName>
        <fullName evidence="2">Agmatine/peptidylarginine deiminase</fullName>
    </submittedName>
</protein>
<dbReference type="InterPro" id="IPR007466">
    <property type="entry name" value="Peptidyl-Arg-deiminase_porph"/>
</dbReference>
<keyword evidence="3" id="KW-1185">Reference proteome</keyword>
<dbReference type="SUPFAM" id="SSF55909">
    <property type="entry name" value="Pentein"/>
    <property type="match status" value="1"/>
</dbReference>
<dbReference type="Pfam" id="PF04371">
    <property type="entry name" value="PAD_porph"/>
    <property type="match status" value="1"/>
</dbReference>
<dbReference type="AlphaFoldDB" id="A0A0K6H1C5"/>
<sequence length="349" mass="38417">MSLLADWQLSGPLLALWPFRDDVWRDNGRPAQQQLVALAARLQDNTSDQQLLFGVHPNISCEPVSQQPLLQIRYNDAWPRDIGPLWVRENNRVVGHGFKFSAWHGLYPDTQDDQAFAAQLCQQLGVAFRAHPNLVLEGGAISTDGAGVAVVHGVSVMRNNPQWTRSDIETYLIQHLKLSHVYWLDFAHPADETGGHTDNQVQFLAEDIVACAMPSSSSALFEHYQRQLNAIKSWRNANGQPYNIVVLPQPEALTPIASEYQSVRAVPGVFPRGQRALLASYVNLVRGANYVLLPQFELAEDAEALATLRAALPSVTVIPVLANEFIKAGGAIHCMTLSLPATDYCGAIA</sequence>
<dbReference type="GO" id="GO:0047632">
    <property type="term" value="F:agmatine deiminase activity"/>
    <property type="evidence" value="ECO:0007669"/>
    <property type="project" value="TreeGrafter"/>
</dbReference>
<dbReference type="OrthoDB" id="9808013at2"/>
<dbReference type="PANTHER" id="PTHR31377">
    <property type="entry name" value="AGMATINE DEIMINASE-RELATED"/>
    <property type="match status" value="1"/>
</dbReference>
<dbReference type="Gene3D" id="3.75.10.10">
    <property type="entry name" value="L-arginine/glycine Amidinotransferase, Chain A"/>
    <property type="match status" value="1"/>
</dbReference>
<evidence type="ECO:0000313" key="3">
    <source>
        <dbReference type="Proteomes" id="UP000182598"/>
    </source>
</evidence>
<dbReference type="EMBL" id="CYHB01000002">
    <property type="protein sequence ID" value="CUA84559.1"/>
    <property type="molecule type" value="Genomic_DNA"/>
</dbReference>
<evidence type="ECO:0000256" key="1">
    <source>
        <dbReference type="ARBA" id="ARBA00022801"/>
    </source>
</evidence>
<dbReference type="GO" id="GO:0009446">
    <property type="term" value="P:putrescine biosynthetic process"/>
    <property type="evidence" value="ECO:0007669"/>
    <property type="project" value="InterPro"/>
</dbReference>